<dbReference type="AlphaFoldDB" id="A0A382TXN2"/>
<proteinExistence type="predicted"/>
<evidence type="ECO:0000313" key="1">
    <source>
        <dbReference type="EMBL" id="SVD26826.1"/>
    </source>
</evidence>
<organism evidence="1">
    <name type="scientific">marine metagenome</name>
    <dbReference type="NCBI Taxonomy" id="408172"/>
    <lineage>
        <taxon>unclassified sequences</taxon>
        <taxon>metagenomes</taxon>
        <taxon>ecological metagenomes</taxon>
    </lineage>
</organism>
<name>A0A382TXN2_9ZZZZ</name>
<sequence>MIIKYNTQVSTATKLHTPKALLGPSNIRDNVTPI</sequence>
<reference evidence="1" key="1">
    <citation type="submission" date="2018-05" db="EMBL/GenBank/DDBJ databases">
        <authorList>
            <person name="Lanie J.A."/>
            <person name="Ng W.-L."/>
            <person name="Kazmierczak K.M."/>
            <person name="Andrzejewski T.M."/>
            <person name="Davidsen T.M."/>
            <person name="Wayne K.J."/>
            <person name="Tettelin H."/>
            <person name="Glass J.I."/>
            <person name="Rusch D."/>
            <person name="Podicherti R."/>
            <person name="Tsui H.-C.T."/>
            <person name="Winkler M.E."/>
        </authorList>
    </citation>
    <scope>NUCLEOTIDE SEQUENCE</scope>
</reference>
<accession>A0A382TXN2</accession>
<feature type="non-terminal residue" evidence="1">
    <location>
        <position position="34"/>
    </location>
</feature>
<dbReference type="EMBL" id="UINC01139961">
    <property type="protein sequence ID" value="SVD26826.1"/>
    <property type="molecule type" value="Genomic_DNA"/>
</dbReference>
<protein>
    <submittedName>
        <fullName evidence="1">Uncharacterized protein</fullName>
    </submittedName>
</protein>
<gene>
    <name evidence="1" type="ORF">METZ01_LOCUS379680</name>
</gene>